<accession>A0A1C6YZJ4</accession>
<feature type="transmembrane region" description="Helical" evidence="1">
    <location>
        <begin position="47"/>
        <end position="63"/>
    </location>
</feature>
<protein>
    <recommendedName>
        <fullName evidence="4">Nitric oxide reductase</fullName>
    </recommendedName>
</protein>
<feature type="transmembrane region" description="Helical" evidence="1">
    <location>
        <begin position="138"/>
        <end position="157"/>
    </location>
</feature>
<sequence length="216" mass="25123">MNIPMNINKTLSPATAVLAIIAVTFPFLAVFKLPLAHGVVVQVIEDVQSAWLLFGAFFTWFYMKPLTLAPRQKAFWCWATVWWVVLFGRGISWGRDFFPETPKIYFRIISVILIGTLLLMLLLPALRKEIAERIKHQSIPLWTVLLMVVCFLISDTIEHHRLLAPLFIRDSHYQDLLEELYELPFMLCLFDISLGIMRSDKKMLNQENIAMIESYY</sequence>
<dbReference type="AlphaFoldDB" id="A0A1C6YZJ4"/>
<reference evidence="2 3" key="1">
    <citation type="submission" date="2016-09" db="EMBL/GenBank/DDBJ databases">
        <authorList>
            <person name="Capua I."/>
            <person name="De Benedictis P."/>
            <person name="Joannis T."/>
            <person name="Lombin L.H."/>
            <person name="Cattoli G."/>
        </authorList>
    </citation>
    <scope>NUCLEOTIDE SEQUENCE [LARGE SCALE GENOMIC DNA]</scope>
    <source>
        <strain evidence="2 3">GB001</strain>
    </source>
</reference>
<proteinExistence type="predicted"/>
<organism evidence="2 3">
    <name type="scientific">Hafnia alvei</name>
    <dbReference type="NCBI Taxonomy" id="569"/>
    <lineage>
        <taxon>Bacteria</taxon>
        <taxon>Pseudomonadati</taxon>
        <taxon>Pseudomonadota</taxon>
        <taxon>Gammaproteobacteria</taxon>
        <taxon>Enterobacterales</taxon>
        <taxon>Hafniaceae</taxon>
        <taxon>Hafnia</taxon>
    </lineage>
</organism>
<gene>
    <name evidence="2" type="ORF">BN1044_01700</name>
</gene>
<evidence type="ECO:0000256" key="1">
    <source>
        <dbReference type="SAM" id="Phobius"/>
    </source>
</evidence>
<dbReference type="EMBL" id="FMIQ01000029">
    <property type="protein sequence ID" value="SCM52229.1"/>
    <property type="molecule type" value="Genomic_DNA"/>
</dbReference>
<evidence type="ECO:0000313" key="2">
    <source>
        <dbReference type="EMBL" id="SCM52229.1"/>
    </source>
</evidence>
<keyword evidence="1" id="KW-0812">Transmembrane</keyword>
<evidence type="ECO:0000313" key="3">
    <source>
        <dbReference type="Proteomes" id="UP000094844"/>
    </source>
</evidence>
<name>A0A1C6YZJ4_HAFAL</name>
<feature type="transmembrane region" description="Helical" evidence="1">
    <location>
        <begin position="12"/>
        <end position="35"/>
    </location>
</feature>
<feature type="transmembrane region" description="Helical" evidence="1">
    <location>
        <begin position="75"/>
        <end position="92"/>
    </location>
</feature>
<keyword evidence="1" id="KW-1133">Transmembrane helix</keyword>
<dbReference type="Proteomes" id="UP000094844">
    <property type="component" value="Unassembled WGS sequence"/>
</dbReference>
<keyword evidence="1" id="KW-0472">Membrane</keyword>
<evidence type="ECO:0008006" key="4">
    <source>
        <dbReference type="Google" id="ProtNLM"/>
    </source>
</evidence>
<feature type="transmembrane region" description="Helical" evidence="1">
    <location>
        <begin position="104"/>
        <end position="126"/>
    </location>
</feature>